<dbReference type="EMBL" id="BGZK01000956">
    <property type="protein sequence ID" value="GBP66412.1"/>
    <property type="molecule type" value="Genomic_DNA"/>
</dbReference>
<evidence type="ECO:0000256" key="2">
    <source>
        <dbReference type="ARBA" id="ARBA00022737"/>
    </source>
</evidence>
<dbReference type="Gene3D" id="2.120.10.80">
    <property type="entry name" value="Kelch-type beta propeller"/>
    <property type="match status" value="2"/>
</dbReference>
<dbReference type="GO" id="GO:0005794">
    <property type="term" value="C:Golgi apparatus"/>
    <property type="evidence" value="ECO:0007669"/>
    <property type="project" value="TreeGrafter"/>
</dbReference>
<sequence length="561" mass="60854">MWTAVRSGGGVGDDGGEGAAPCTRAKHSATLVGGHVYVLGGRGAAGALPLKDLWRYGLSSGRWERVTACGAAPPALQEHSAVARGRRLYVFGGEAGAHPTETPLWVLDTDDLVWRKLPGEPPPLPARAPGPAPPGAEGPRGRRGHSAHALADCMLVYGGYKDFRGSTDEIWAFHYESEAWQRVRAAGAGPARHRHAAALHDGRLYVHGGMCDLRDCADLWVYDTRTRRWRQARTPAKLSPSARSGHACVRAGAHLYIFGGECEGRLTDELWRFHFVMRSARQTTRIVYEHLMIGLVSRVDTRSANREGSETWEQLTHQRQWPAARVDACALLVSEPGLVARARSAPVDGRACPTPPAGLLHEITKLSQFHLRRAARCSYTVLAAERDSTESLVGGAPPSPTALGKSRSAYAIDERRPPDGVPAPRVADEAEQAGIAAVTVTRIDVAPRRWRDMPKSASVRFSANVEDDWSTSEYSSAEWVERAALAFSNPHYEGGAPRQPRGTLTPDSGVAMAPADIELRELKPRPTTSPPALHMLLVGGKEVPHAALLSRPLTLWAYRLL</sequence>
<organism evidence="4 5">
    <name type="scientific">Eumeta variegata</name>
    <name type="common">Bagworm moth</name>
    <name type="synonym">Eumeta japonica</name>
    <dbReference type="NCBI Taxonomy" id="151549"/>
    <lineage>
        <taxon>Eukaryota</taxon>
        <taxon>Metazoa</taxon>
        <taxon>Ecdysozoa</taxon>
        <taxon>Arthropoda</taxon>
        <taxon>Hexapoda</taxon>
        <taxon>Insecta</taxon>
        <taxon>Pterygota</taxon>
        <taxon>Neoptera</taxon>
        <taxon>Endopterygota</taxon>
        <taxon>Lepidoptera</taxon>
        <taxon>Glossata</taxon>
        <taxon>Ditrysia</taxon>
        <taxon>Tineoidea</taxon>
        <taxon>Psychidae</taxon>
        <taxon>Oiketicinae</taxon>
        <taxon>Eumeta</taxon>
    </lineage>
</organism>
<dbReference type="SUPFAM" id="SSF50965">
    <property type="entry name" value="Galactose oxidase, central domain"/>
    <property type="match status" value="1"/>
</dbReference>
<feature type="compositionally biased region" description="Pro residues" evidence="3">
    <location>
        <begin position="119"/>
        <end position="136"/>
    </location>
</feature>
<dbReference type="InterPro" id="IPR015915">
    <property type="entry name" value="Kelch-typ_b-propeller"/>
</dbReference>
<keyword evidence="5" id="KW-1185">Reference proteome</keyword>
<dbReference type="Proteomes" id="UP000299102">
    <property type="component" value="Unassembled WGS sequence"/>
</dbReference>
<name>A0A4C1XTT2_EUMVA</name>
<keyword evidence="1" id="KW-0880">Kelch repeat</keyword>
<dbReference type="OrthoDB" id="432528at2759"/>
<evidence type="ECO:0000313" key="4">
    <source>
        <dbReference type="EMBL" id="GBP66412.1"/>
    </source>
</evidence>
<evidence type="ECO:0000256" key="1">
    <source>
        <dbReference type="ARBA" id="ARBA00022441"/>
    </source>
</evidence>
<protein>
    <recommendedName>
        <fullName evidence="6">Tip elongation aberrant protein 1</fullName>
    </recommendedName>
</protein>
<evidence type="ECO:0008006" key="6">
    <source>
        <dbReference type="Google" id="ProtNLM"/>
    </source>
</evidence>
<gene>
    <name evidence="4" type="ORF">EVAR_88746_1</name>
</gene>
<feature type="region of interest" description="Disordered" evidence="3">
    <location>
        <begin position="390"/>
        <end position="425"/>
    </location>
</feature>
<dbReference type="PANTHER" id="PTHR46376:SF1">
    <property type="entry name" value="LEUCINE-ZIPPER-LIKE TRANSCRIPTIONAL REGULATOR 1"/>
    <property type="match status" value="1"/>
</dbReference>
<accession>A0A4C1XTT2</accession>
<dbReference type="Pfam" id="PF24681">
    <property type="entry name" value="Kelch_KLHDC2_KLHL20_DRC7"/>
    <property type="match status" value="2"/>
</dbReference>
<dbReference type="InterPro" id="IPR011043">
    <property type="entry name" value="Gal_Oxase/kelch_b-propeller"/>
</dbReference>
<evidence type="ECO:0000313" key="5">
    <source>
        <dbReference type="Proteomes" id="UP000299102"/>
    </source>
</evidence>
<proteinExistence type="predicted"/>
<feature type="region of interest" description="Disordered" evidence="3">
    <location>
        <begin position="1"/>
        <end position="20"/>
    </location>
</feature>
<evidence type="ECO:0000256" key="3">
    <source>
        <dbReference type="SAM" id="MobiDB-lite"/>
    </source>
</evidence>
<dbReference type="PANTHER" id="PTHR46376">
    <property type="entry name" value="LEUCINE-ZIPPER-LIKE TRANSCRIPTIONAL REGULATOR 1"/>
    <property type="match status" value="1"/>
</dbReference>
<keyword evidence="2" id="KW-0677">Repeat</keyword>
<feature type="region of interest" description="Disordered" evidence="3">
    <location>
        <begin position="117"/>
        <end position="144"/>
    </location>
</feature>
<dbReference type="InterPro" id="IPR051568">
    <property type="entry name" value="LZTR1/Attractin"/>
</dbReference>
<dbReference type="AlphaFoldDB" id="A0A4C1XTT2"/>
<dbReference type="STRING" id="151549.A0A4C1XTT2"/>
<comment type="caution">
    <text evidence="4">The sequence shown here is derived from an EMBL/GenBank/DDBJ whole genome shotgun (WGS) entry which is preliminary data.</text>
</comment>
<reference evidence="4 5" key="1">
    <citation type="journal article" date="2019" name="Commun. Biol.">
        <title>The bagworm genome reveals a unique fibroin gene that provides high tensile strength.</title>
        <authorList>
            <person name="Kono N."/>
            <person name="Nakamura H."/>
            <person name="Ohtoshi R."/>
            <person name="Tomita M."/>
            <person name="Numata K."/>
            <person name="Arakawa K."/>
        </authorList>
    </citation>
    <scope>NUCLEOTIDE SEQUENCE [LARGE SCALE GENOMIC DNA]</scope>
</reference>